<evidence type="ECO:0000256" key="4">
    <source>
        <dbReference type="ARBA" id="ARBA00023040"/>
    </source>
</evidence>
<comment type="subcellular location">
    <subcellularLocation>
        <location evidence="1">Membrane</location>
        <topology evidence="1">Multi-pass membrane protein</topology>
    </subcellularLocation>
</comment>
<dbReference type="CDD" id="cd00637">
    <property type="entry name" value="7tm_classA_rhodopsin-like"/>
    <property type="match status" value="1"/>
</dbReference>
<feature type="transmembrane region" description="Helical" evidence="8">
    <location>
        <begin position="72"/>
        <end position="95"/>
    </location>
</feature>
<reference evidence="10 11" key="1">
    <citation type="submission" date="2022-12" db="EMBL/GenBank/DDBJ databases">
        <title>Chromosome-level genome of Tegillarca granosa.</title>
        <authorList>
            <person name="Kim J."/>
        </authorList>
    </citation>
    <scope>NUCLEOTIDE SEQUENCE [LARGE SCALE GENOMIC DNA]</scope>
    <source>
        <strain evidence="10">Teg-2019</strain>
        <tissue evidence="10">Adductor muscle</tissue>
    </source>
</reference>
<evidence type="ECO:0000256" key="5">
    <source>
        <dbReference type="ARBA" id="ARBA00023136"/>
    </source>
</evidence>
<evidence type="ECO:0000313" key="11">
    <source>
        <dbReference type="Proteomes" id="UP001217089"/>
    </source>
</evidence>
<dbReference type="Proteomes" id="UP001217089">
    <property type="component" value="Unassembled WGS sequence"/>
</dbReference>
<keyword evidence="2 8" id="KW-0812">Transmembrane</keyword>
<feature type="transmembrane region" description="Helical" evidence="8">
    <location>
        <begin position="101"/>
        <end position="125"/>
    </location>
</feature>
<proteinExistence type="predicted"/>
<dbReference type="PANTHER" id="PTHR24240">
    <property type="entry name" value="OPSIN"/>
    <property type="match status" value="1"/>
</dbReference>
<evidence type="ECO:0000256" key="2">
    <source>
        <dbReference type="ARBA" id="ARBA00022692"/>
    </source>
</evidence>
<feature type="domain" description="G-protein coupled receptors family 1 profile" evidence="9">
    <location>
        <begin position="52"/>
        <end position="298"/>
    </location>
</feature>
<dbReference type="InterPro" id="IPR050125">
    <property type="entry name" value="GPCR_opsins"/>
</dbReference>
<feature type="transmembrane region" description="Helical" evidence="8">
    <location>
        <begin position="188"/>
        <end position="213"/>
    </location>
</feature>
<gene>
    <name evidence="10" type="ORF">KUTeg_020978</name>
</gene>
<keyword evidence="3 8" id="KW-1133">Transmembrane helix</keyword>
<keyword evidence="7" id="KW-0807">Transducer</keyword>
<evidence type="ECO:0000256" key="6">
    <source>
        <dbReference type="ARBA" id="ARBA00023170"/>
    </source>
</evidence>
<feature type="transmembrane region" description="Helical" evidence="8">
    <location>
        <begin position="34"/>
        <end position="60"/>
    </location>
</feature>
<dbReference type="EMBL" id="JARBDR010000918">
    <property type="protein sequence ID" value="KAJ8301991.1"/>
    <property type="molecule type" value="Genomic_DNA"/>
</dbReference>
<feature type="transmembrane region" description="Helical" evidence="8">
    <location>
        <begin position="146"/>
        <end position="168"/>
    </location>
</feature>
<name>A0ABQ9EDR6_TEGGR</name>
<evidence type="ECO:0000256" key="8">
    <source>
        <dbReference type="SAM" id="Phobius"/>
    </source>
</evidence>
<dbReference type="Gene3D" id="1.20.1070.10">
    <property type="entry name" value="Rhodopsin 7-helix transmembrane proteins"/>
    <property type="match status" value="1"/>
</dbReference>
<evidence type="ECO:0000313" key="10">
    <source>
        <dbReference type="EMBL" id="KAJ8301991.1"/>
    </source>
</evidence>
<evidence type="ECO:0000259" key="9">
    <source>
        <dbReference type="PROSITE" id="PS50262"/>
    </source>
</evidence>
<accession>A0ABQ9EDR6</accession>
<feature type="transmembrane region" description="Helical" evidence="8">
    <location>
        <begin position="281"/>
        <end position="301"/>
    </location>
</feature>
<dbReference type="PRINTS" id="PR00237">
    <property type="entry name" value="GPCRRHODOPSN"/>
</dbReference>
<keyword evidence="11" id="KW-1185">Reference proteome</keyword>
<dbReference type="PROSITE" id="PS50262">
    <property type="entry name" value="G_PROTEIN_RECEP_F1_2"/>
    <property type="match status" value="1"/>
</dbReference>
<evidence type="ECO:0000256" key="3">
    <source>
        <dbReference type="ARBA" id="ARBA00022989"/>
    </source>
</evidence>
<sequence length="377" mass="42695">MLSGMVENITTVPLTRVDYVYFHRHRFIVESPEIAIPCLIILFIASVLGTFGNVLILVAVKRTKQLHNVESILIVNLAISDMYVTAVADPMSIVAKLEGEVFFASIPGLCRIIGSLCTISCCMSFNRYIHICHNTAYVKLFTKEGSVAMCLSFYSVGATLVMLNLAGIGDHSYDRKSMECIWDRMATYPYTIIFSICLVWIPILITGFSYSRLYRYVQKSRKRVQEHNLNPMPVKRPNLRKSFALAKTLFIIYAVFSLCWIPYALLLVLDKEDTYSHVVHLYITTFAHLHPSINWLVYYLTNKKFSNAFNKMLPFKKCFGSYSPQGGSTSTQMQNCQGSQPLRSAVPLPLTQPSPSVQKLTLQQTSPPSRIMLLTHK</sequence>
<keyword evidence="5 8" id="KW-0472">Membrane</keyword>
<evidence type="ECO:0000256" key="1">
    <source>
        <dbReference type="ARBA" id="ARBA00004141"/>
    </source>
</evidence>
<dbReference type="Pfam" id="PF00001">
    <property type="entry name" value="7tm_1"/>
    <property type="match status" value="1"/>
</dbReference>
<organism evidence="10 11">
    <name type="scientific">Tegillarca granosa</name>
    <name type="common">Malaysian cockle</name>
    <name type="synonym">Anadara granosa</name>
    <dbReference type="NCBI Taxonomy" id="220873"/>
    <lineage>
        <taxon>Eukaryota</taxon>
        <taxon>Metazoa</taxon>
        <taxon>Spiralia</taxon>
        <taxon>Lophotrochozoa</taxon>
        <taxon>Mollusca</taxon>
        <taxon>Bivalvia</taxon>
        <taxon>Autobranchia</taxon>
        <taxon>Pteriomorphia</taxon>
        <taxon>Arcoida</taxon>
        <taxon>Arcoidea</taxon>
        <taxon>Arcidae</taxon>
        <taxon>Tegillarca</taxon>
    </lineage>
</organism>
<evidence type="ECO:0000256" key="7">
    <source>
        <dbReference type="ARBA" id="ARBA00023224"/>
    </source>
</evidence>
<dbReference type="SUPFAM" id="SSF81321">
    <property type="entry name" value="Family A G protein-coupled receptor-like"/>
    <property type="match status" value="1"/>
</dbReference>
<dbReference type="SMART" id="SM01381">
    <property type="entry name" value="7TM_GPCR_Srsx"/>
    <property type="match status" value="1"/>
</dbReference>
<dbReference type="InterPro" id="IPR000276">
    <property type="entry name" value="GPCR_Rhodpsn"/>
</dbReference>
<comment type="caution">
    <text evidence="10">The sequence shown here is derived from an EMBL/GenBank/DDBJ whole genome shotgun (WGS) entry which is preliminary data.</text>
</comment>
<dbReference type="InterPro" id="IPR017452">
    <property type="entry name" value="GPCR_Rhodpsn_7TM"/>
</dbReference>
<keyword evidence="4" id="KW-0297">G-protein coupled receptor</keyword>
<feature type="transmembrane region" description="Helical" evidence="8">
    <location>
        <begin position="244"/>
        <end position="269"/>
    </location>
</feature>
<protein>
    <recommendedName>
        <fullName evidence="9">G-protein coupled receptors family 1 profile domain-containing protein</fullName>
    </recommendedName>
</protein>
<keyword evidence="6" id="KW-0675">Receptor</keyword>